<comment type="caution">
    <text evidence="5">The sequence shown here is derived from an EMBL/GenBank/DDBJ whole genome shotgun (WGS) entry which is preliminary data.</text>
</comment>
<protein>
    <submittedName>
        <fullName evidence="5">Sigma-70 family RNA polymerase sigma factor</fullName>
    </submittedName>
</protein>
<name>A0A9D8KXR2_9GAMM</name>
<dbReference type="AlphaFoldDB" id="A0A9D8KXR2"/>
<reference evidence="5" key="1">
    <citation type="submission" date="2021-02" db="EMBL/GenBank/DDBJ databases">
        <title>Thiocyanate and organic carbon inputs drive convergent selection for specific autotrophic Afipia and Thiobacillus strains within complex microbiomes.</title>
        <authorList>
            <person name="Huddy R.J."/>
            <person name="Sachdeva R."/>
            <person name="Kadzinga F."/>
            <person name="Kantor R.S."/>
            <person name="Harrison S.T.L."/>
            <person name="Banfield J.F."/>
        </authorList>
    </citation>
    <scope>NUCLEOTIDE SEQUENCE</scope>
    <source>
        <strain evidence="5">SCN18_10_11_15_R1_P_69_7</strain>
    </source>
</reference>
<keyword evidence="1" id="KW-0805">Transcription regulation</keyword>
<dbReference type="NCBIfam" id="TIGR02937">
    <property type="entry name" value="sigma70-ECF"/>
    <property type="match status" value="1"/>
</dbReference>
<dbReference type="InterPro" id="IPR014284">
    <property type="entry name" value="RNA_pol_sigma-70_dom"/>
</dbReference>
<dbReference type="EMBL" id="JAFKMG010000508">
    <property type="protein sequence ID" value="MBN8798818.1"/>
    <property type="molecule type" value="Genomic_DNA"/>
</dbReference>
<evidence type="ECO:0000313" key="6">
    <source>
        <dbReference type="Proteomes" id="UP000664815"/>
    </source>
</evidence>
<dbReference type="PANTHER" id="PTHR43133:SF45">
    <property type="entry name" value="RNA POLYMERASE ECF-TYPE SIGMA FACTOR"/>
    <property type="match status" value="1"/>
</dbReference>
<evidence type="ECO:0000256" key="1">
    <source>
        <dbReference type="ARBA" id="ARBA00023015"/>
    </source>
</evidence>
<dbReference type="SUPFAM" id="SSF88946">
    <property type="entry name" value="Sigma2 domain of RNA polymerase sigma factors"/>
    <property type="match status" value="1"/>
</dbReference>
<evidence type="ECO:0000313" key="5">
    <source>
        <dbReference type="EMBL" id="MBN8798818.1"/>
    </source>
</evidence>
<keyword evidence="3" id="KW-0804">Transcription</keyword>
<proteinExistence type="predicted"/>
<dbReference type="Gene3D" id="1.10.1740.10">
    <property type="match status" value="1"/>
</dbReference>
<dbReference type="InterPro" id="IPR039425">
    <property type="entry name" value="RNA_pol_sigma-70-like"/>
</dbReference>
<keyword evidence="2" id="KW-0731">Sigma factor</keyword>
<organism evidence="5 6">
    <name type="scientific">Stenotrophomonas nitritireducens</name>
    <dbReference type="NCBI Taxonomy" id="83617"/>
    <lineage>
        <taxon>Bacteria</taxon>
        <taxon>Pseudomonadati</taxon>
        <taxon>Pseudomonadota</taxon>
        <taxon>Gammaproteobacteria</taxon>
        <taxon>Lysobacterales</taxon>
        <taxon>Lysobacteraceae</taxon>
        <taxon>Stenotrophomonas</taxon>
    </lineage>
</organism>
<dbReference type="InterPro" id="IPR013325">
    <property type="entry name" value="RNA_pol_sigma_r2"/>
</dbReference>
<dbReference type="Proteomes" id="UP000664815">
    <property type="component" value="Unassembled WGS sequence"/>
</dbReference>
<dbReference type="Pfam" id="PF04542">
    <property type="entry name" value="Sigma70_r2"/>
    <property type="match status" value="1"/>
</dbReference>
<feature type="domain" description="RNA polymerase sigma-70 region 2" evidence="4">
    <location>
        <begin position="17"/>
        <end position="85"/>
    </location>
</feature>
<sequence>MAPSQPLPEPPARFTELLQRHRGILVKVAGSYARQREDREDLAQEIAAQLWRAWPGYDPARPFSTWMYRIALNVAISQLRGRARTPTLQAAADDPLDTLPDPAAHDPDRAQQVERLYRFIHALPPLDRALNVFSVMTSNIGGEQWDALETELSPILSAASDEITFNEKLFQRIKAVADGADA</sequence>
<evidence type="ECO:0000256" key="3">
    <source>
        <dbReference type="ARBA" id="ARBA00023163"/>
    </source>
</evidence>
<accession>A0A9D8KXR2</accession>
<evidence type="ECO:0000259" key="4">
    <source>
        <dbReference type="Pfam" id="PF04542"/>
    </source>
</evidence>
<gene>
    <name evidence="5" type="ORF">J0H45_05595</name>
</gene>
<feature type="non-terminal residue" evidence="5">
    <location>
        <position position="182"/>
    </location>
</feature>
<evidence type="ECO:0000256" key="2">
    <source>
        <dbReference type="ARBA" id="ARBA00023082"/>
    </source>
</evidence>
<dbReference type="Gene3D" id="1.10.1370.40">
    <property type="match status" value="1"/>
</dbReference>
<dbReference type="InterPro" id="IPR007627">
    <property type="entry name" value="RNA_pol_sigma70_r2"/>
</dbReference>
<dbReference type="GO" id="GO:0006352">
    <property type="term" value="P:DNA-templated transcription initiation"/>
    <property type="evidence" value="ECO:0007669"/>
    <property type="project" value="InterPro"/>
</dbReference>
<dbReference type="GO" id="GO:0016987">
    <property type="term" value="F:sigma factor activity"/>
    <property type="evidence" value="ECO:0007669"/>
    <property type="project" value="UniProtKB-KW"/>
</dbReference>
<dbReference type="PANTHER" id="PTHR43133">
    <property type="entry name" value="RNA POLYMERASE ECF-TYPE SIGMA FACTO"/>
    <property type="match status" value="1"/>
</dbReference>